<dbReference type="OrthoDB" id="1005072at2"/>
<gene>
    <name evidence="1" type="ORF">COR50_21240</name>
</gene>
<keyword evidence="2" id="KW-1185">Reference proteome</keyword>
<evidence type="ECO:0000313" key="2">
    <source>
        <dbReference type="Proteomes" id="UP000220133"/>
    </source>
</evidence>
<protein>
    <recommendedName>
        <fullName evidence="3">DUF2851 domain-containing protein</fullName>
    </recommendedName>
</protein>
<evidence type="ECO:0008006" key="3">
    <source>
        <dbReference type="Google" id="ProtNLM"/>
    </source>
</evidence>
<name>A0A291QZW4_9BACT</name>
<accession>A0A291QZW4</accession>
<proteinExistence type="predicted"/>
<dbReference type="AlphaFoldDB" id="A0A291QZW4"/>
<evidence type="ECO:0000313" key="1">
    <source>
        <dbReference type="EMBL" id="ATL49497.1"/>
    </source>
</evidence>
<dbReference type="InterPro" id="IPR021272">
    <property type="entry name" value="DUF2851"/>
</dbReference>
<reference evidence="1 2" key="1">
    <citation type="submission" date="2017-10" db="EMBL/GenBank/DDBJ databases">
        <title>Paenichitinophaga pekingensis gen. nov., sp. nov., isolated from activated sludge.</title>
        <authorList>
            <person name="Jin D."/>
            <person name="Kong X."/>
            <person name="Deng Y."/>
            <person name="Bai Z."/>
        </authorList>
    </citation>
    <scope>NUCLEOTIDE SEQUENCE [LARGE SCALE GENOMIC DNA]</scope>
    <source>
        <strain evidence="1 2">13</strain>
    </source>
</reference>
<organism evidence="1 2">
    <name type="scientific">Chitinophaga caeni</name>
    <dbReference type="NCBI Taxonomy" id="2029983"/>
    <lineage>
        <taxon>Bacteria</taxon>
        <taxon>Pseudomonadati</taxon>
        <taxon>Bacteroidota</taxon>
        <taxon>Chitinophagia</taxon>
        <taxon>Chitinophagales</taxon>
        <taxon>Chitinophagaceae</taxon>
        <taxon>Chitinophaga</taxon>
    </lineage>
</organism>
<dbReference type="Proteomes" id="UP000220133">
    <property type="component" value="Chromosome"/>
</dbReference>
<dbReference type="RefSeq" id="WP_098195864.1">
    <property type="nucleotide sequence ID" value="NZ_CP023777.1"/>
</dbReference>
<dbReference type="KEGG" id="cbae:COR50_21240"/>
<dbReference type="Pfam" id="PF11013">
    <property type="entry name" value="DUF2851"/>
    <property type="match status" value="1"/>
</dbReference>
<sequence>MEINPLLTEALLQYIWKFGMYQQQDLKTVAGEPLQIISPGIHNLDAGPDFTAARIRWNGIEWAGNIELHLRSSDWLKHRHGKDPLYKDIILHVIYLEDVALPLPNIPTLCLQHRIPNILLDRYSMLMETPVFVPCENMLTKIPRITWFAWLERLMIERWERKMTVFRTWWLQADYDWEAVCFRAVAQGLGFPVNQFAFEMLTGICPYEVLQKYQWKPMELSALIFGQAGLLRGEWSEEFPSELQALHAYLFHKHHLEPPMNAHSWKWLRMRPTAFPTYRMAVLVALFHQRPRMFSRILRFNGLQDCIDFLKVDLPGYWQDHYRFDKISPKTPKPGPQFMQTMILNAVLPLMYLYGKERGVAALQEKALHWADQIQGEDNKITRGWQSAGLKIDSGLNSQALIELKKQYCDHKRCLDCAIGIKLMGQGL</sequence>
<dbReference type="EMBL" id="CP023777">
    <property type="protein sequence ID" value="ATL49497.1"/>
    <property type="molecule type" value="Genomic_DNA"/>
</dbReference>